<dbReference type="InterPro" id="IPR000182">
    <property type="entry name" value="GNAT_dom"/>
</dbReference>
<feature type="transmembrane region" description="Helical" evidence="6">
    <location>
        <begin position="444"/>
        <end position="464"/>
    </location>
</feature>
<proteinExistence type="predicted"/>
<dbReference type="PROSITE" id="PS51186">
    <property type="entry name" value="GNAT"/>
    <property type="match status" value="1"/>
</dbReference>
<dbReference type="Pfam" id="PF00583">
    <property type="entry name" value="Acetyltransf_1"/>
    <property type="match status" value="1"/>
</dbReference>
<sequence>MAPFLKEVTTKEELDRVTDCMWESYHVPYTPFINILFPVFANTDEGYSAAVAESKTRLWSHHVDDLTSKWVYVTDESGEVFSGAHWIFHEVSTYLNGAPTIDATWHPEGEGRKFASHVVNQVYGSRGQRLRRPHAQLDMMFTHPKQRRKGYGSMLMKWGMDRAEEMGLEVYVEASEEGSFLYYQFGLRTIDRLAIDTFVENPSNTWRRLESDFANFLMRLMWKPHGGIYQAGETELPWLVAMFTPLLPPAAIMATSRTDIQMRSHPGKQGARFPVKNADSDQSLGEILAVKTAISASKDLSHDADAVYLARMGKQQVLKRNFGLMSMVGLACTIMSTWEGILMSRQCSGGQAGLIYGFLYIWAGTMSVFIVMGELSSMIPTAGGQYHWVHVLAPKNYKGILSYVTGWLTCIGWMASVAAASLFCSTLIQALILENNGNFVPQGYQVTLIFWAAVFFSVFVNVFVNSALPKIEGLVLFVHVIGFFAVLIPLTYLGPKGDTKAIFTTFANGGGWPTQGLSFFIGLAGNAVAFIGADGAVHMSEEIKNPRKNVPRAMVVSIFINGLLALGILIAVLYTAGDLDAASNSPVGALNYPFVYIFAQATNSIGGASAMASIVVVIAFFSTTGSVAAASRQLWAFARDRGVPFHRAIGSINATTSVPLTAIAVVSTVPCLLALINIGSSAALAAVLSLVLAGLFTSYFIAAALLLNHRIKGTIALPNDDPTDISNPLEKLTWGPWRIKGVLGIANNIFACVYLVIITFF</sequence>
<feature type="transmembrane region" description="Helical" evidence="6">
    <location>
        <begin position="321"/>
        <end position="341"/>
    </location>
</feature>
<evidence type="ECO:0000256" key="2">
    <source>
        <dbReference type="ARBA" id="ARBA00022448"/>
    </source>
</evidence>
<feature type="transmembrane region" description="Helical" evidence="6">
    <location>
        <begin position="554"/>
        <end position="576"/>
    </location>
</feature>
<feature type="transmembrane region" description="Helical" evidence="6">
    <location>
        <begin position="682"/>
        <end position="707"/>
    </location>
</feature>
<dbReference type="InterPro" id="IPR002293">
    <property type="entry name" value="AA/rel_permease1"/>
</dbReference>
<dbReference type="GO" id="GO:0022857">
    <property type="term" value="F:transmembrane transporter activity"/>
    <property type="evidence" value="ECO:0007669"/>
    <property type="project" value="InterPro"/>
</dbReference>
<feature type="transmembrane region" description="Helical" evidence="6">
    <location>
        <begin position="741"/>
        <end position="760"/>
    </location>
</feature>
<feature type="transmembrane region" description="Helical" evidence="6">
    <location>
        <begin position="652"/>
        <end position="676"/>
    </location>
</feature>
<evidence type="ECO:0000256" key="1">
    <source>
        <dbReference type="ARBA" id="ARBA00004141"/>
    </source>
</evidence>
<dbReference type="Pfam" id="PF13520">
    <property type="entry name" value="AA_permease_2"/>
    <property type="match status" value="1"/>
</dbReference>
<dbReference type="OrthoDB" id="3257095at2759"/>
<evidence type="ECO:0000256" key="3">
    <source>
        <dbReference type="ARBA" id="ARBA00022692"/>
    </source>
</evidence>
<keyword evidence="3 6" id="KW-0812">Transmembrane</keyword>
<dbReference type="GO" id="GO:0016020">
    <property type="term" value="C:membrane"/>
    <property type="evidence" value="ECO:0007669"/>
    <property type="project" value="UniProtKB-SubCell"/>
</dbReference>
<accession>A0A8H4RBA7</accession>
<dbReference type="InterPro" id="IPR016181">
    <property type="entry name" value="Acyl_CoA_acyltransferase"/>
</dbReference>
<evidence type="ECO:0000313" key="8">
    <source>
        <dbReference type="EMBL" id="KAF4626960.1"/>
    </source>
</evidence>
<dbReference type="Gene3D" id="3.40.630.30">
    <property type="match status" value="1"/>
</dbReference>
<feature type="transmembrane region" description="Helical" evidence="6">
    <location>
        <begin position="353"/>
        <end position="372"/>
    </location>
</feature>
<comment type="subcellular location">
    <subcellularLocation>
        <location evidence="1">Membrane</location>
        <topology evidence="1">Multi-pass membrane protein</topology>
    </subcellularLocation>
</comment>
<keyword evidence="9" id="KW-1185">Reference proteome</keyword>
<dbReference type="Gene3D" id="1.20.1740.10">
    <property type="entry name" value="Amino acid/polyamine transporter I"/>
    <property type="match status" value="1"/>
</dbReference>
<comment type="caution">
    <text evidence="8">The sequence shown here is derived from an EMBL/GenBank/DDBJ whole genome shotgun (WGS) entry which is preliminary data.</text>
</comment>
<feature type="transmembrane region" description="Helical" evidence="6">
    <location>
        <begin position="512"/>
        <end position="533"/>
    </location>
</feature>
<dbReference type="GO" id="GO:0016747">
    <property type="term" value="F:acyltransferase activity, transferring groups other than amino-acyl groups"/>
    <property type="evidence" value="ECO:0007669"/>
    <property type="project" value="InterPro"/>
</dbReference>
<evidence type="ECO:0000313" key="9">
    <source>
        <dbReference type="Proteomes" id="UP000566819"/>
    </source>
</evidence>
<dbReference type="Proteomes" id="UP000566819">
    <property type="component" value="Unassembled WGS sequence"/>
</dbReference>
<dbReference type="EMBL" id="JAAMPI010001052">
    <property type="protein sequence ID" value="KAF4626960.1"/>
    <property type="molecule type" value="Genomic_DNA"/>
</dbReference>
<evidence type="ECO:0000256" key="6">
    <source>
        <dbReference type="SAM" id="Phobius"/>
    </source>
</evidence>
<evidence type="ECO:0000256" key="5">
    <source>
        <dbReference type="ARBA" id="ARBA00023136"/>
    </source>
</evidence>
<dbReference type="PANTHER" id="PTHR45649:SF1">
    <property type="entry name" value="TRANSPORTER, PUTATIVE (EUROFUNG)-RELATED"/>
    <property type="match status" value="1"/>
</dbReference>
<keyword evidence="2" id="KW-0813">Transport</keyword>
<feature type="transmembrane region" description="Helical" evidence="6">
    <location>
        <begin position="404"/>
        <end position="432"/>
    </location>
</feature>
<dbReference type="CDD" id="cd04301">
    <property type="entry name" value="NAT_SF"/>
    <property type="match status" value="1"/>
</dbReference>
<evidence type="ECO:0000256" key="4">
    <source>
        <dbReference type="ARBA" id="ARBA00022989"/>
    </source>
</evidence>
<protein>
    <recommendedName>
        <fullName evidence="7">N-acetyltransferase domain-containing protein</fullName>
    </recommendedName>
</protein>
<keyword evidence="5 6" id="KW-0472">Membrane</keyword>
<evidence type="ECO:0000259" key="7">
    <source>
        <dbReference type="PROSITE" id="PS51186"/>
    </source>
</evidence>
<feature type="transmembrane region" description="Helical" evidence="6">
    <location>
        <begin position="610"/>
        <end position="631"/>
    </location>
</feature>
<reference evidence="8 9" key="1">
    <citation type="submission" date="2020-03" db="EMBL/GenBank/DDBJ databases">
        <title>Draft Genome Sequence of Cudoniella acicularis.</title>
        <authorList>
            <person name="Buettner E."/>
            <person name="Kellner H."/>
        </authorList>
    </citation>
    <scope>NUCLEOTIDE SEQUENCE [LARGE SCALE GENOMIC DNA]</scope>
    <source>
        <strain evidence="8 9">DSM 108380</strain>
    </source>
</reference>
<dbReference type="AlphaFoldDB" id="A0A8H4RBA7"/>
<name>A0A8H4RBA7_9HELO</name>
<dbReference type="SUPFAM" id="SSF55729">
    <property type="entry name" value="Acyl-CoA N-acyltransferases (Nat)"/>
    <property type="match status" value="1"/>
</dbReference>
<organism evidence="8 9">
    <name type="scientific">Cudoniella acicularis</name>
    <dbReference type="NCBI Taxonomy" id="354080"/>
    <lineage>
        <taxon>Eukaryota</taxon>
        <taxon>Fungi</taxon>
        <taxon>Dikarya</taxon>
        <taxon>Ascomycota</taxon>
        <taxon>Pezizomycotina</taxon>
        <taxon>Leotiomycetes</taxon>
        <taxon>Helotiales</taxon>
        <taxon>Tricladiaceae</taxon>
        <taxon>Cudoniella</taxon>
    </lineage>
</organism>
<feature type="domain" description="N-acetyltransferase" evidence="7">
    <location>
        <begin position="71"/>
        <end position="223"/>
    </location>
</feature>
<dbReference type="PANTHER" id="PTHR45649">
    <property type="entry name" value="AMINO-ACID PERMEASE BAT1"/>
    <property type="match status" value="1"/>
</dbReference>
<gene>
    <name evidence="8" type="ORF">G7Y89_g11196</name>
</gene>
<feature type="transmembrane region" description="Helical" evidence="6">
    <location>
        <begin position="471"/>
        <end position="492"/>
    </location>
</feature>
<keyword evidence="4 6" id="KW-1133">Transmembrane helix</keyword>